<gene>
    <name evidence="2" type="ORF">F7725_004088</name>
</gene>
<keyword evidence="1" id="KW-0472">Membrane</keyword>
<dbReference type="EMBL" id="JAAKFY010000014">
    <property type="protein sequence ID" value="KAF3847010.1"/>
    <property type="molecule type" value="Genomic_DNA"/>
</dbReference>
<reference evidence="2 3" key="1">
    <citation type="submission" date="2020-03" db="EMBL/GenBank/DDBJ databases">
        <title>Dissostichus mawsoni Genome sequencing and assembly.</title>
        <authorList>
            <person name="Park H."/>
        </authorList>
    </citation>
    <scope>NUCLEOTIDE SEQUENCE [LARGE SCALE GENOMIC DNA]</scope>
    <source>
        <strain evidence="2">DM0001</strain>
        <tissue evidence="2">Muscle</tissue>
    </source>
</reference>
<proteinExistence type="predicted"/>
<name>A0A7J5YC60_DISMA</name>
<organism evidence="2 3">
    <name type="scientific">Dissostichus mawsoni</name>
    <name type="common">Antarctic cod</name>
    <dbReference type="NCBI Taxonomy" id="36200"/>
    <lineage>
        <taxon>Eukaryota</taxon>
        <taxon>Metazoa</taxon>
        <taxon>Chordata</taxon>
        <taxon>Craniata</taxon>
        <taxon>Vertebrata</taxon>
        <taxon>Euteleostomi</taxon>
        <taxon>Actinopterygii</taxon>
        <taxon>Neopterygii</taxon>
        <taxon>Teleostei</taxon>
        <taxon>Neoteleostei</taxon>
        <taxon>Acanthomorphata</taxon>
        <taxon>Eupercaria</taxon>
        <taxon>Perciformes</taxon>
        <taxon>Notothenioidei</taxon>
        <taxon>Nototheniidae</taxon>
        <taxon>Dissostichus</taxon>
    </lineage>
</organism>
<sequence length="91" mass="10253">MKKQKTCLVVEQLTTWMSSGSDGIIDMNRKYGPEFLGTILSVFNKTLLKHRDPFGVHSTFYAVRCSALSVLLLMLCVAVVTVNLRTRTRDT</sequence>
<keyword evidence="3" id="KW-1185">Reference proteome</keyword>
<accession>A0A7J5YC60</accession>
<protein>
    <submittedName>
        <fullName evidence="2">Uncharacterized protein</fullName>
    </submittedName>
</protein>
<comment type="caution">
    <text evidence="2">The sequence shown here is derived from an EMBL/GenBank/DDBJ whole genome shotgun (WGS) entry which is preliminary data.</text>
</comment>
<evidence type="ECO:0000313" key="3">
    <source>
        <dbReference type="Proteomes" id="UP000518266"/>
    </source>
</evidence>
<dbReference type="Proteomes" id="UP000518266">
    <property type="component" value="Unassembled WGS sequence"/>
</dbReference>
<keyword evidence="1" id="KW-1133">Transmembrane helix</keyword>
<evidence type="ECO:0000256" key="1">
    <source>
        <dbReference type="SAM" id="Phobius"/>
    </source>
</evidence>
<keyword evidence="1" id="KW-0812">Transmembrane</keyword>
<dbReference type="AlphaFoldDB" id="A0A7J5YC60"/>
<feature type="transmembrane region" description="Helical" evidence="1">
    <location>
        <begin position="61"/>
        <end position="84"/>
    </location>
</feature>
<evidence type="ECO:0000313" key="2">
    <source>
        <dbReference type="EMBL" id="KAF3847010.1"/>
    </source>
</evidence>